<evidence type="ECO:0000256" key="9">
    <source>
        <dbReference type="ARBA" id="ARBA00043147"/>
    </source>
</evidence>
<dbReference type="SUPFAM" id="SSF55174">
    <property type="entry name" value="Alpha-L RNA-binding motif"/>
    <property type="match status" value="1"/>
</dbReference>
<evidence type="ECO:0000256" key="10">
    <source>
        <dbReference type="PROSITE-ProRule" id="PRU00182"/>
    </source>
</evidence>
<comment type="catalytic activity">
    <reaction evidence="1">
        <text>uridine(35) in tRNA(Tyr) = pseudouridine(35) in tRNA(Tyr)</text>
        <dbReference type="Rhea" id="RHEA:60556"/>
        <dbReference type="Rhea" id="RHEA-COMP:15607"/>
        <dbReference type="Rhea" id="RHEA-COMP:15608"/>
        <dbReference type="ChEBI" id="CHEBI:65314"/>
        <dbReference type="ChEBI" id="CHEBI:65315"/>
    </reaction>
</comment>
<dbReference type="InterPro" id="IPR020103">
    <property type="entry name" value="PsdUridine_synth_cat_dom_sf"/>
</dbReference>
<dbReference type="RefSeq" id="WP_284308346.1">
    <property type="nucleotide sequence ID" value="NZ_BSPB01000026.1"/>
</dbReference>
<dbReference type="PROSITE" id="PS50889">
    <property type="entry name" value="S4"/>
    <property type="match status" value="1"/>
</dbReference>
<dbReference type="PANTHER" id="PTHR47683:SF2">
    <property type="entry name" value="RNA-BINDING S4 DOMAIN-CONTAINING PROTEIN"/>
    <property type="match status" value="1"/>
</dbReference>
<evidence type="ECO:0000256" key="2">
    <source>
        <dbReference type="ARBA" id="ARBA00036535"/>
    </source>
</evidence>
<dbReference type="InterPro" id="IPR036986">
    <property type="entry name" value="S4_RNA-bd_sf"/>
</dbReference>
<feature type="domain" description="RNA-binding S4" evidence="11">
    <location>
        <begin position="10"/>
        <end position="69"/>
    </location>
</feature>
<dbReference type="InterPro" id="IPR002942">
    <property type="entry name" value="S4_RNA-bd"/>
</dbReference>
<evidence type="ECO:0000313" key="13">
    <source>
        <dbReference type="Proteomes" id="UP001156903"/>
    </source>
</evidence>
<name>A0ABQ6C9R5_9BURK</name>
<dbReference type="Pfam" id="PF01479">
    <property type="entry name" value="S4"/>
    <property type="match status" value="1"/>
</dbReference>
<protein>
    <recommendedName>
        <fullName evidence="4">Dual-specificity RNA pseudouridine synthase RluF</fullName>
        <ecNumber evidence="3">5.4.99.21</ecNumber>
    </recommendedName>
    <alternativeName>
        <fullName evidence="6">23S rRNA pseudouridine(2604) synthase</fullName>
    </alternativeName>
    <alternativeName>
        <fullName evidence="8">Ribosomal large subunit pseudouridine synthase F</fullName>
    </alternativeName>
    <alternativeName>
        <fullName evidence="7">rRNA pseudouridylate synthase F</fullName>
    </alternativeName>
    <alternativeName>
        <fullName evidence="9">rRNA-uridine isomerase F</fullName>
    </alternativeName>
    <alternativeName>
        <fullName evidence="5">tRNA(Tyr) pseudouridine(35) synthase</fullName>
    </alternativeName>
</protein>
<dbReference type="PANTHER" id="PTHR47683">
    <property type="entry name" value="PSEUDOURIDINE SYNTHASE FAMILY PROTEIN-RELATED"/>
    <property type="match status" value="1"/>
</dbReference>
<dbReference type="EC" id="5.4.99.21" evidence="3"/>
<gene>
    <name evidence="12" type="ORF">GCM10007935_29000</name>
</gene>
<keyword evidence="13" id="KW-1185">Reference proteome</keyword>
<evidence type="ECO:0000256" key="5">
    <source>
        <dbReference type="ARBA" id="ARBA00041420"/>
    </source>
</evidence>
<dbReference type="Gene3D" id="3.10.290.10">
    <property type="entry name" value="RNA-binding S4 domain"/>
    <property type="match status" value="1"/>
</dbReference>
<dbReference type="SUPFAM" id="SSF55120">
    <property type="entry name" value="Pseudouridine synthase"/>
    <property type="match status" value="1"/>
</dbReference>
<dbReference type="CDD" id="cd00165">
    <property type="entry name" value="S4"/>
    <property type="match status" value="1"/>
</dbReference>
<dbReference type="SMART" id="SM00363">
    <property type="entry name" value="S4"/>
    <property type="match status" value="1"/>
</dbReference>
<proteinExistence type="predicted"/>
<evidence type="ECO:0000313" key="12">
    <source>
        <dbReference type="EMBL" id="GLS15464.1"/>
    </source>
</evidence>
<accession>A0ABQ6C9R5</accession>
<evidence type="ECO:0000256" key="6">
    <source>
        <dbReference type="ARBA" id="ARBA00041697"/>
    </source>
</evidence>
<keyword evidence="10" id="KW-0694">RNA-binding</keyword>
<evidence type="ECO:0000256" key="8">
    <source>
        <dbReference type="ARBA" id="ARBA00042890"/>
    </source>
</evidence>
<evidence type="ECO:0000256" key="4">
    <source>
        <dbReference type="ARBA" id="ARBA00039989"/>
    </source>
</evidence>
<evidence type="ECO:0000256" key="3">
    <source>
        <dbReference type="ARBA" id="ARBA00038922"/>
    </source>
</evidence>
<evidence type="ECO:0000259" key="11">
    <source>
        <dbReference type="SMART" id="SM00363"/>
    </source>
</evidence>
<dbReference type="Gene3D" id="3.30.2350.10">
    <property type="entry name" value="Pseudouridine synthase"/>
    <property type="match status" value="1"/>
</dbReference>
<comment type="catalytic activity">
    <reaction evidence="2">
        <text>uridine(2604) in 23S rRNA = pseudouridine(2604) in 23S rRNA</text>
        <dbReference type="Rhea" id="RHEA:38875"/>
        <dbReference type="Rhea" id="RHEA-COMP:10093"/>
        <dbReference type="Rhea" id="RHEA-COMP:10094"/>
        <dbReference type="ChEBI" id="CHEBI:65314"/>
        <dbReference type="ChEBI" id="CHEBI:65315"/>
        <dbReference type="EC" id="5.4.99.21"/>
    </reaction>
</comment>
<evidence type="ECO:0000256" key="7">
    <source>
        <dbReference type="ARBA" id="ARBA00042843"/>
    </source>
</evidence>
<dbReference type="InterPro" id="IPR050343">
    <property type="entry name" value="RsuA_PseudoU_synthase"/>
</dbReference>
<dbReference type="Proteomes" id="UP001156903">
    <property type="component" value="Unassembled WGS sequence"/>
</dbReference>
<sequence>MDDSASPVGERLAKRLAAQLGCSRAEAERYIAGGWVRVDGQVVEAPEARVVPAQTVALDEGARPEDLGPVTLLWHKPAGVQVPEGLHVPTDTALLWLADAQRSPADRSRVRALRVHRHRLQALLPLSRDASGLMVFTQSPGVARKLGETAADLEHEWLLDLAATAPVPDAAARESVLRSFAQAVTFDGRRLPPARASWQSDRRLRLALKGCVPGQPAFLVERAGLAVASVRRQRLGRVALTGLDAGQWRYLLPTERF</sequence>
<comment type="caution">
    <text evidence="12">The sequence shown here is derived from an EMBL/GenBank/DDBJ whole genome shotgun (WGS) entry which is preliminary data.</text>
</comment>
<evidence type="ECO:0000256" key="1">
    <source>
        <dbReference type="ARBA" id="ARBA00036390"/>
    </source>
</evidence>
<dbReference type="EMBL" id="BSPB01000026">
    <property type="protein sequence ID" value="GLS15464.1"/>
    <property type="molecule type" value="Genomic_DNA"/>
</dbReference>
<reference evidence="13" key="1">
    <citation type="journal article" date="2019" name="Int. J. Syst. Evol. Microbiol.">
        <title>The Global Catalogue of Microorganisms (GCM) 10K type strain sequencing project: providing services to taxonomists for standard genome sequencing and annotation.</title>
        <authorList>
            <consortium name="The Broad Institute Genomics Platform"/>
            <consortium name="The Broad Institute Genome Sequencing Center for Infectious Disease"/>
            <person name="Wu L."/>
            <person name="Ma J."/>
        </authorList>
    </citation>
    <scope>NUCLEOTIDE SEQUENCE [LARGE SCALE GENOMIC DNA]</scope>
    <source>
        <strain evidence="13">NBRC 109341</strain>
    </source>
</reference>
<organism evidence="12 13">
    <name type="scientific">Hydrogenophaga electricum</name>
    <dbReference type="NCBI Taxonomy" id="1230953"/>
    <lineage>
        <taxon>Bacteria</taxon>
        <taxon>Pseudomonadati</taxon>
        <taxon>Pseudomonadota</taxon>
        <taxon>Betaproteobacteria</taxon>
        <taxon>Burkholderiales</taxon>
        <taxon>Comamonadaceae</taxon>
        <taxon>Hydrogenophaga</taxon>
    </lineage>
</organism>